<reference evidence="1 2" key="1">
    <citation type="submission" date="2024-10" db="EMBL/GenBank/DDBJ databases">
        <title>Updated reference genomes for cyclostephanoid diatoms.</title>
        <authorList>
            <person name="Roberts W.R."/>
            <person name="Alverson A.J."/>
        </authorList>
    </citation>
    <scope>NUCLEOTIDE SEQUENCE [LARGE SCALE GENOMIC DNA]</scope>
    <source>
        <strain evidence="1 2">AJA276-08</strain>
    </source>
</reference>
<dbReference type="InterPro" id="IPR027417">
    <property type="entry name" value="P-loop_NTPase"/>
</dbReference>
<dbReference type="AlphaFoldDB" id="A0ABD3Q8Y4"/>
<organism evidence="1 2">
    <name type="scientific">Stephanodiscus triporus</name>
    <dbReference type="NCBI Taxonomy" id="2934178"/>
    <lineage>
        <taxon>Eukaryota</taxon>
        <taxon>Sar</taxon>
        <taxon>Stramenopiles</taxon>
        <taxon>Ochrophyta</taxon>
        <taxon>Bacillariophyta</taxon>
        <taxon>Coscinodiscophyceae</taxon>
        <taxon>Thalassiosirophycidae</taxon>
        <taxon>Stephanodiscales</taxon>
        <taxon>Stephanodiscaceae</taxon>
        <taxon>Stephanodiscus</taxon>
    </lineage>
</organism>
<evidence type="ECO:0000313" key="2">
    <source>
        <dbReference type="Proteomes" id="UP001530315"/>
    </source>
</evidence>
<protein>
    <submittedName>
        <fullName evidence="1">Uncharacterized protein</fullName>
    </submittedName>
</protein>
<evidence type="ECO:0000313" key="1">
    <source>
        <dbReference type="EMBL" id="KAL3796364.1"/>
    </source>
</evidence>
<accession>A0ABD3Q8Y4</accession>
<keyword evidence="2" id="KW-1185">Reference proteome</keyword>
<comment type="caution">
    <text evidence="1">The sequence shown here is derived from an EMBL/GenBank/DDBJ whole genome shotgun (WGS) entry which is preliminary data.</text>
</comment>
<gene>
    <name evidence="1" type="ORF">ACHAW5_001690</name>
</gene>
<name>A0ABD3Q8Y4_9STRA</name>
<dbReference type="EMBL" id="JALLAZ020000388">
    <property type="protein sequence ID" value="KAL3796364.1"/>
    <property type="molecule type" value="Genomic_DNA"/>
</dbReference>
<proteinExistence type="predicted"/>
<dbReference type="Proteomes" id="UP001530315">
    <property type="component" value="Unassembled WGS sequence"/>
</dbReference>
<dbReference type="Gene3D" id="3.40.50.300">
    <property type="entry name" value="P-loop containing nucleotide triphosphate hydrolases"/>
    <property type="match status" value="1"/>
</dbReference>
<sequence>MTAANPIGSTTATSYVTCNKQRLAHSIAFVLGFISLLWGKVYLLRSLHVQAQHIALAELVTIMPPTTESVTDYTSPSSPACRPHFQLALPDVAEDPGSHDVATFYVTHLREPVSRSISHFKYEGRWDCKQLTTNKTYVPTEDNANTLEEWSEDYGRYGGHMFPCALAKSPKRYFKMLTCGVMCYSQWFAGLSCPREGTLPLNQAEREISLMQQFQVARSKLRRYNFIVISEWLHDPGYVAAVERYFGVPGVAQRAYYPWCEPESHAANKMIPLAIKNETMQKLTRSNLYDIYMYDEFSDCLKNRREKDFPIWDASRFEMNETIQLDYKLWERRNPPFKSSNYYNENWLNHPSNQKYRKVIESGGVDVNNIE</sequence>